<sequence>MEHTLDTFKAQQAHSLALLGKLLKFLDQGDAVGVPVDPALKSKLLTAIDSVAGEKLKVALIGGFSEGKTSIAAAWMEKLDASSMKISHQESSNEVKVYEVGDDFVLIDTPGLFGFKEQVNAETNAVEKYKDITRKYVSEAHLVLYVMNSTNPIKESHQDDLAWLFRTLDLLPRTVFVLSRFDEVADVEDEQDYQVNLAVKRTNVAGRLRELVGLNDAEVAQLSIVAVAANPFDLGFDHWLANAGQFKTLSHIASLQSATTSKIRSNGGSAALAGEMHNSVIRDVLNKQLPVAIENDQKISQEVSKLRELKSRSEDQLEQTRLGIEAVRRNLSSFVERYFTDLIMQAKGSSLETFGDFFEREIGAEGIVLATRLQIEFSRQTESIALDVAKMQLGFDTEINHFNTNVRAFGKQGVNHLLKGNVINNATVLAARDTLVSAGKMVGMELGSLLKFKPWGAVTFAKGANGALAFLGVAIEAWDSWEQYKREEAFRSSIAKMVEDFEKQRKELIALINAEQFKEQFFGKYLELKDSVAMLQNSLRDSSERQQRFQAWRVEAEAIDEQFKVLSRVQ</sequence>
<dbReference type="InterPro" id="IPR049678">
    <property type="entry name" value="LeoA-like"/>
</dbReference>
<accession>A0A085UMU6</accession>
<feature type="domain" description="Dynamin-like helical" evidence="2">
    <location>
        <begin position="214"/>
        <end position="548"/>
    </location>
</feature>
<dbReference type="SUPFAM" id="SSF52540">
    <property type="entry name" value="P-loop containing nucleoside triphosphate hydrolases"/>
    <property type="match status" value="1"/>
</dbReference>
<dbReference type="Gene3D" id="3.40.50.300">
    <property type="entry name" value="P-loop containing nucleotide triphosphate hydrolases"/>
    <property type="match status" value="1"/>
</dbReference>
<proteinExistence type="predicted"/>
<dbReference type="InterPro" id="IPR040576">
    <property type="entry name" value="DLP_helical"/>
</dbReference>
<dbReference type="GO" id="GO:0005525">
    <property type="term" value="F:GTP binding"/>
    <property type="evidence" value="ECO:0007669"/>
    <property type="project" value="InterPro"/>
</dbReference>
<dbReference type="NCBIfam" id="NF041922">
    <property type="entry name" value="DLP_LeoA_gen"/>
    <property type="match status" value="1"/>
</dbReference>
<evidence type="ECO:0000313" key="4">
    <source>
        <dbReference type="Proteomes" id="UP000028643"/>
    </source>
</evidence>
<evidence type="ECO:0000259" key="2">
    <source>
        <dbReference type="Pfam" id="PF18709"/>
    </source>
</evidence>
<name>A0A085UMU6_PSESX</name>
<dbReference type="AlphaFoldDB" id="A0A085UMU6"/>
<dbReference type="Proteomes" id="UP000028643">
    <property type="component" value="Unassembled WGS sequence"/>
</dbReference>
<organism evidence="3 4">
    <name type="scientific">Pseudomonas syringae</name>
    <dbReference type="NCBI Taxonomy" id="317"/>
    <lineage>
        <taxon>Bacteria</taxon>
        <taxon>Pseudomonadati</taxon>
        <taxon>Pseudomonadota</taxon>
        <taxon>Gammaproteobacteria</taxon>
        <taxon>Pseudomonadales</taxon>
        <taxon>Pseudomonadaceae</taxon>
        <taxon>Pseudomonas</taxon>
    </lineage>
</organism>
<evidence type="ECO:0000313" key="3">
    <source>
        <dbReference type="EMBL" id="KFE44509.1"/>
    </source>
</evidence>
<dbReference type="RefSeq" id="WP_047579481.1">
    <property type="nucleotide sequence ID" value="NZ_JPQT01000163.1"/>
</dbReference>
<reference evidence="3 4" key="1">
    <citation type="submission" date="2014-07" db="EMBL/GenBank/DDBJ databases">
        <title>Draft Genome Sequences of Environmental Pseudomonas syringae strains.</title>
        <authorList>
            <person name="Baltrus D.A."/>
            <person name="Berge O."/>
            <person name="Morris C."/>
        </authorList>
    </citation>
    <scope>NUCLEOTIDE SEQUENCE [LARGE SCALE GENOMIC DNA]</scope>
    <source>
        <strain evidence="3 4">CEB003</strain>
    </source>
</reference>
<protein>
    <submittedName>
        <fullName evidence="3">Labile enterotoxin output A</fullName>
    </submittedName>
</protein>
<evidence type="ECO:0000259" key="1">
    <source>
        <dbReference type="Pfam" id="PF01926"/>
    </source>
</evidence>
<feature type="domain" description="G" evidence="1">
    <location>
        <begin position="57"/>
        <end position="158"/>
    </location>
</feature>
<dbReference type="PATRIC" id="fig|317.174.peg.5948"/>
<dbReference type="Pfam" id="PF18709">
    <property type="entry name" value="DLP_helical"/>
    <property type="match status" value="1"/>
</dbReference>
<dbReference type="InterPro" id="IPR006073">
    <property type="entry name" value="GTP-bd"/>
</dbReference>
<dbReference type="Pfam" id="PF01926">
    <property type="entry name" value="MMR_HSR1"/>
    <property type="match status" value="1"/>
</dbReference>
<dbReference type="EMBL" id="JPQT01000163">
    <property type="protein sequence ID" value="KFE44509.1"/>
    <property type="molecule type" value="Genomic_DNA"/>
</dbReference>
<gene>
    <name evidence="3" type="ORF">IV02_29145</name>
</gene>
<dbReference type="InterPro" id="IPR027417">
    <property type="entry name" value="P-loop_NTPase"/>
</dbReference>
<comment type="caution">
    <text evidence="3">The sequence shown here is derived from an EMBL/GenBank/DDBJ whole genome shotgun (WGS) entry which is preliminary data.</text>
</comment>